<dbReference type="CDD" id="cd04301">
    <property type="entry name" value="NAT_SF"/>
    <property type="match status" value="1"/>
</dbReference>
<dbReference type="InterPro" id="IPR000182">
    <property type="entry name" value="GNAT_dom"/>
</dbReference>
<dbReference type="PANTHER" id="PTHR43072">
    <property type="entry name" value="N-ACETYLTRANSFERASE"/>
    <property type="match status" value="1"/>
</dbReference>
<evidence type="ECO:0000259" key="1">
    <source>
        <dbReference type="PROSITE" id="PS51186"/>
    </source>
</evidence>
<dbReference type="Pfam" id="PF00583">
    <property type="entry name" value="Acetyltransf_1"/>
    <property type="match status" value="1"/>
</dbReference>
<keyword evidence="2" id="KW-0808">Transferase</keyword>
<proteinExistence type="predicted"/>
<dbReference type="EMBL" id="JBIBEG010000004">
    <property type="protein sequence ID" value="MFF5897500.1"/>
    <property type="molecule type" value="Genomic_DNA"/>
</dbReference>
<sequence>MSNIEFNGMWVRHPEPDDQARVLRVLDRWWGEFEGSTGSVQRALLLPRLYFQHFTTGSFLVERDGELVGFLIGFLSQTRMDESYIHFVGVAPEEQRSGLGAFLYQRFFAYSRDHGRSVVRAITSAANVGSFAFHTRMGFTAEAGPAELDGRPVQPDYDGPGLDRVSFVRSL</sequence>
<dbReference type="EC" id="2.3.-.-" evidence="2"/>
<protein>
    <submittedName>
        <fullName evidence="2">GNAT family N-acetyltransferase</fullName>
        <ecNumber evidence="2">2.3.-.-</ecNumber>
    </submittedName>
</protein>
<dbReference type="InterPro" id="IPR016181">
    <property type="entry name" value="Acyl_CoA_acyltransferase"/>
</dbReference>
<dbReference type="PANTHER" id="PTHR43072:SF36">
    <property type="entry name" value="RIBOSOMAL-PROTEIN-ALANINE ACETYLTRANSFERASE"/>
    <property type="match status" value="1"/>
</dbReference>
<organism evidence="2 3">
    <name type="scientific">Streptomyces argenteolus</name>
    <dbReference type="NCBI Taxonomy" id="67274"/>
    <lineage>
        <taxon>Bacteria</taxon>
        <taxon>Bacillati</taxon>
        <taxon>Actinomycetota</taxon>
        <taxon>Actinomycetes</taxon>
        <taxon>Kitasatosporales</taxon>
        <taxon>Streptomycetaceae</taxon>
        <taxon>Streptomyces</taxon>
    </lineage>
</organism>
<dbReference type="GO" id="GO:0016746">
    <property type="term" value="F:acyltransferase activity"/>
    <property type="evidence" value="ECO:0007669"/>
    <property type="project" value="UniProtKB-KW"/>
</dbReference>
<reference evidence="2 3" key="1">
    <citation type="submission" date="2024-10" db="EMBL/GenBank/DDBJ databases">
        <title>The Natural Products Discovery Center: Release of the First 8490 Sequenced Strains for Exploring Actinobacteria Biosynthetic Diversity.</title>
        <authorList>
            <person name="Kalkreuter E."/>
            <person name="Kautsar S.A."/>
            <person name="Yang D."/>
            <person name="Bader C.D."/>
            <person name="Teijaro C.N."/>
            <person name="Fluegel L."/>
            <person name="Davis C.M."/>
            <person name="Simpson J.R."/>
            <person name="Lauterbach L."/>
            <person name="Steele A.D."/>
            <person name="Gui C."/>
            <person name="Meng S."/>
            <person name="Li G."/>
            <person name="Viehrig K."/>
            <person name="Ye F."/>
            <person name="Su P."/>
            <person name="Kiefer A.F."/>
            <person name="Nichols A."/>
            <person name="Cepeda A.J."/>
            <person name="Yan W."/>
            <person name="Fan B."/>
            <person name="Jiang Y."/>
            <person name="Adhikari A."/>
            <person name="Zheng C.-J."/>
            <person name="Schuster L."/>
            <person name="Cowan T.M."/>
            <person name="Smanski M.J."/>
            <person name="Chevrette M.G."/>
            <person name="De Carvalho L.P.S."/>
            <person name="Shen B."/>
        </authorList>
    </citation>
    <scope>NUCLEOTIDE SEQUENCE [LARGE SCALE GENOMIC DNA]</scope>
    <source>
        <strain evidence="2 3">NPDC012540</strain>
    </source>
</reference>
<comment type="caution">
    <text evidence="2">The sequence shown here is derived from an EMBL/GenBank/DDBJ whole genome shotgun (WGS) entry which is preliminary data.</text>
</comment>
<accession>A0ABW6X5Z1</accession>
<keyword evidence="3" id="KW-1185">Reference proteome</keyword>
<dbReference type="InterPro" id="IPR017255">
    <property type="entry name" value="AcTrfase_GNAT_prd"/>
</dbReference>
<evidence type="ECO:0000313" key="2">
    <source>
        <dbReference type="EMBL" id="MFF5897500.1"/>
    </source>
</evidence>
<dbReference type="PIRSF" id="PIRSF037663">
    <property type="entry name" value="Acetyltransf_GNAT_prd"/>
    <property type="match status" value="1"/>
</dbReference>
<dbReference type="Gene3D" id="3.40.630.30">
    <property type="match status" value="1"/>
</dbReference>
<gene>
    <name evidence="2" type="ORF">ACFY8O_16405</name>
</gene>
<name>A0ABW6X5Z1_9ACTN</name>
<dbReference type="Proteomes" id="UP001602322">
    <property type="component" value="Unassembled WGS sequence"/>
</dbReference>
<feature type="domain" description="N-acetyltransferase" evidence="1">
    <location>
        <begin position="9"/>
        <end position="160"/>
    </location>
</feature>
<dbReference type="RefSeq" id="WP_387902714.1">
    <property type="nucleotide sequence ID" value="NZ_JBIBEG010000004.1"/>
</dbReference>
<evidence type="ECO:0000313" key="3">
    <source>
        <dbReference type="Proteomes" id="UP001602322"/>
    </source>
</evidence>
<keyword evidence="2" id="KW-0012">Acyltransferase</keyword>
<dbReference type="PROSITE" id="PS51186">
    <property type="entry name" value="GNAT"/>
    <property type="match status" value="1"/>
</dbReference>
<dbReference type="SUPFAM" id="SSF55729">
    <property type="entry name" value="Acyl-CoA N-acyltransferases (Nat)"/>
    <property type="match status" value="1"/>
</dbReference>